<comment type="subcellular location">
    <subcellularLocation>
        <location evidence="10">Cell inner membrane</location>
    </subcellularLocation>
    <subcellularLocation>
        <location evidence="2">Cell membrane</location>
        <topology evidence="2">Single-pass membrane protein</topology>
    </subcellularLocation>
</comment>
<dbReference type="GO" id="GO:0009425">
    <property type="term" value="C:bacterial-type flagellum basal body"/>
    <property type="evidence" value="ECO:0007669"/>
    <property type="project" value="InterPro"/>
</dbReference>
<comment type="similarity">
    <text evidence="3 10">Belongs to the FliL family.</text>
</comment>
<evidence type="ECO:0000313" key="12">
    <source>
        <dbReference type="EMBL" id="SES86420.1"/>
    </source>
</evidence>
<keyword evidence="7 10" id="KW-0283">Flagellar rotation</keyword>
<evidence type="ECO:0000256" key="11">
    <source>
        <dbReference type="SAM" id="SignalP"/>
    </source>
</evidence>
<gene>
    <name evidence="12" type="ORF">SAMN04487962_10298</name>
</gene>
<dbReference type="InterPro" id="IPR005503">
    <property type="entry name" value="FliL"/>
</dbReference>
<evidence type="ECO:0000256" key="7">
    <source>
        <dbReference type="ARBA" id="ARBA00022779"/>
    </source>
</evidence>
<evidence type="ECO:0000256" key="10">
    <source>
        <dbReference type="RuleBase" id="RU364125"/>
    </source>
</evidence>
<keyword evidence="4" id="KW-1003">Cell membrane</keyword>
<dbReference type="PANTHER" id="PTHR35091:SF2">
    <property type="entry name" value="FLAGELLAR PROTEIN FLIL"/>
    <property type="match status" value="1"/>
</dbReference>
<evidence type="ECO:0000256" key="3">
    <source>
        <dbReference type="ARBA" id="ARBA00008281"/>
    </source>
</evidence>
<keyword evidence="10" id="KW-0997">Cell inner membrane</keyword>
<keyword evidence="8" id="KW-1133">Transmembrane helix</keyword>
<proteinExistence type="inferred from homology"/>
<evidence type="ECO:0000256" key="2">
    <source>
        <dbReference type="ARBA" id="ARBA00004162"/>
    </source>
</evidence>
<dbReference type="OrthoDB" id="7063251at2"/>
<protein>
    <recommendedName>
        <fullName evidence="10">Flagellar protein FliL</fullName>
    </recommendedName>
</protein>
<dbReference type="GO" id="GO:0071978">
    <property type="term" value="P:bacterial-type flagellum-dependent swarming motility"/>
    <property type="evidence" value="ECO:0007669"/>
    <property type="project" value="TreeGrafter"/>
</dbReference>
<sequence>MMNRYLAFWLSLVLAVSLPLVTAAQDEPETEEASDDTPTFTEYVEMKPSFVTHVGEPSERLKYLKADVSLRVNSETARAAIETHMPRLRHELVMLFGEQTDLETLSSVEGQQAVREHALARLNQVLEDQQTGEQIVDVLFSSFVIQR</sequence>
<dbReference type="Proteomes" id="UP000198762">
    <property type="component" value="Unassembled WGS sequence"/>
</dbReference>
<dbReference type="GO" id="GO:0006935">
    <property type="term" value="P:chemotaxis"/>
    <property type="evidence" value="ECO:0007669"/>
    <property type="project" value="UniProtKB-KW"/>
</dbReference>
<keyword evidence="6" id="KW-0812">Transmembrane</keyword>
<dbReference type="Pfam" id="PF03748">
    <property type="entry name" value="FliL"/>
    <property type="match status" value="1"/>
</dbReference>
<feature type="chain" id="PRO_5011692341" description="Flagellar protein FliL" evidence="11">
    <location>
        <begin position="24"/>
        <end position="147"/>
    </location>
</feature>
<evidence type="ECO:0000256" key="4">
    <source>
        <dbReference type="ARBA" id="ARBA00022475"/>
    </source>
</evidence>
<dbReference type="EMBL" id="FOHZ01000002">
    <property type="protein sequence ID" value="SES86420.1"/>
    <property type="molecule type" value="Genomic_DNA"/>
</dbReference>
<keyword evidence="5 10" id="KW-0145">Chemotaxis</keyword>
<evidence type="ECO:0000256" key="9">
    <source>
        <dbReference type="ARBA" id="ARBA00023136"/>
    </source>
</evidence>
<organism evidence="12 13">
    <name type="scientific">Marinobacter segnicrescens</name>
    <dbReference type="NCBI Taxonomy" id="430453"/>
    <lineage>
        <taxon>Bacteria</taxon>
        <taxon>Pseudomonadati</taxon>
        <taxon>Pseudomonadota</taxon>
        <taxon>Gammaproteobacteria</taxon>
        <taxon>Pseudomonadales</taxon>
        <taxon>Marinobacteraceae</taxon>
        <taxon>Marinobacter</taxon>
    </lineage>
</organism>
<keyword evidence="9 10" id="KW-0472">Membrane</keyword>
<evidence type="ECO:0000256" key="6">
    <source>
        <dbReference type="ARBA" id="ARBA00022692"/>
    </source>
</evidence>
<dbReference type="RefSeq" id="WP_091848789.1">
    <property type="nucleotide sequence ID" value="NZ_FOHZ01000002.1"/>
</dbReference>
<keyword evidence="11" id="KW-0732">Signal</keyword>
<name>A0A1H9ZXA7_9GAMM</name>
<dbReference type="STRING" id="430453.SAMN04487962_10298"/>
<dbReference type="GO" id="GO:0005886">
    <property type="term" value="C:plasma membrane"/>
    <property type="evidence" value="ECO:0007669"/>
    <property type="project" value="UniProtKB-SubCell"/>
</dbReference>
<keyword evidence="12" id="KW-0966">Cell projection</keyword>
<evidence type="ECO:0000256" key="5">
    <source>
        <dbReference type="ARBA" id="ARBA00022500"/>
    </source>
</evidence>
<feature type="signal peptide" evidence="11">
    <location>
        <begin position="1"/>
        <end position="23"/>
    </location>
</feature>
<keyword evidence="13" id="KW-1185">Reference proteome</keyword>
<accession>A0A1H9ZXA7</accession>
<evidence type="ECO:0000256" key="1">
    <source>
        <dbReference type="ARBA" id="ARBA00002254"/>
    </source>
</evidence>
<dbReference type="PANTHER" id="PTHR35091">
    <property type="entry name" value="FLAGELLAR PROTEIN FLIL"/>
    <property type="match status" value="1"/>
</dbReference>
<evidence type="ECO:0000256" key="8">
    <source>
        <dbReference type="ARBA" id="ARBA00022989"/>
    </source>
</evidence>
<keyword evidence="12" id="KW-0282">Flagellum</keyword>
<keyword evidence="12" id="KW-0969">Cilium</keyword>
<evidence type="ECO:0000313" key="13">
    <source>
        <dbReference type="Proteomes" id="UP000198762"/>
    </source>
</evidence>
<reference evidence="13" key="1">
    <citation type="submission" date="2016-10" db="EMBL/GenBank/DDBJ databases">
        <authorList>
            <person name="Varghese N."/>
            <person name="Submissions S."/>
        </authorList>
    </citation>
    <scope>NUCLEOTIDE SEQUENCE [LARGE SCALE GENOMIC DNA]</scope>
    <source>
        <strain evidence="13">CGMCC 1.6489</strain>
    </source>
</reference>
<dbReference type="AlphaFoldDB" id="A0A1H9ZXA7"/>
<comment type="function">
    <text evidence="1 10">Controls the rotational direction of flagella during chemotaxis.</text>
</comment>